<reference evidence="1 2" key="1">
    <citation type="submission" date="2017-04" db="EMBL/GenBank/DDBJ databases">
        <title>Characterization, genome and methylation analysis of a phthalic acid esters degrading strain Sphingobium yanoikuyae SHJ.</title>
        <authorList>
            <person name="Feng L."/>
        </authorList>
    </citation>
    <scope>NUCLEOTIDE SEQUENCE [LARGE SCALE GENOMIC DNA]</scope>
    <source>
        <strain evidence="1 2">SHJ</strain>
    </source>
</reference>
<proteinExistence type="predicted"/>
<sequence>MREALARASTLDFRQRVKLIKAEAAILDFEGFYQDVFSPEGPDPINEQSWPGVLTRMGKCLRVLTGELGRG</sequence>
<protein>
    <submittedName>
        <fullName evidence="1">Uncharacterized protein</fullName>
    </submittedName>
</protein>
<name>A0A2D1R0A7_SPHYA</name>
<organism evidence="1 2">
    <name type="scientific">Sphingobium yanoikuyae</name>
    <name type="common">Sphingomonas yanoikuyae</name>
    <dbReference type="NCBI Taxonomy" id="13690"/>
    <lineage>
        <taxon>Bacteria</taxon>
        <taxon>Pseudomonadati</taxon>
        <taxon>Pseudomonadota</taxon>
        <taxon>Alphaproteobacteria</taxon>
        <taxon>Sphingomonadales</taxon>
        <taxon>Sphingomonadaceae</taxon>
        <taxon>Sphingobium</taxon>
    </lineage>
</organism>
<evidence type="ECO:0000313" key="2">
    <source>
        <dbReference type="Proteomes" id="UP000037029"/>
    </source>
</evidence>
<dbReference type="AlphaFoldDB" id="A0A2D1R0A7"/>
<dbReference type="Proteomes" id="UP000037029">
    <property type="component" value="Chromosome"/>
</dbReference>
<dbReference type="EMBL" id="CP020925">
    <property type="protein sequence ID" value="ATP18288.1"/>
    <property type="molecule type" value="Genomic_DNA"/>
</dbReference>
<gene>
    <name evidence="1" type="ORF">BV87_07705</name>
</gene>
<evidence type="ECO:0000313" key="1">
    <source>
        <dbReference type="EMBL" id="ATP18288.1"/>
    </source>
</evidence>
<accession>A0A2D1R0A7</accession>